<evidence type="ECO:0008006" key="5">
    <source>
        <dbReference type="Google" id="ProtNLM"/>
    </source>
</evidence>
<dbReference type="InterPro" id="IPR027417">
    <property type="entry name" value="P-loop_NTPase"/>
</dbReference>
<evidence type="ECO:0000259" key="2">
    <source>
        <dbReference type="Pfam" id="PF24913"/>
    </source>
</evidence>
<dbReference type="Pfam" id="PF13191">
    <property type="entry name" value="AAA_16"/>
    <property type="match status" value="1"/>
</dbReference>
<evidence type="ECO:0000259" key="1">
    <source>
        <dbReference type="Pfam" id="PF13191"/>
    </source>
</evidence>
<proteinExistence type="predicted"/>
<dbReference type="InterPro" id="IPR041664">
    <property type="entry name" value="AAA_16"/>
</dbReference>
<gene>
    <name evidence="3" type="ORF">DNG_06398</name>
</gene>
<dbReference type="InterPro" id="IPR056808">
    <property type="entry name" value="HTH_AAA"/>
</dbReference>
<sequence length="448" mass="50498">MEGCGTALGSILVLGLAGWSYHSYYKSLVLSKIENAFSPGYSSLERAALGRRVSSDEQPNAGINPVDDHDWVPRSEQPTIDAIVSGNTRGQYYLITGEKGTGKTSMLLKSMKKIGGDGVAMLEAHGDLEIFRVRLGKALDYEFHEDYIGGLFSIKGPRDTTPLLDIERAFNKMEKIALKRYAQFGKPLVLIVNGAHHIRDTEDGQHLLELIQQRAEMWATSHLVTVVFNSDEYWLTERLMGLATKMTVIPIRDIPRNETIAALKRFRARAFHEDVPDTVLNQVYNKIGGRLRFLDQVGKSPDMLEACSKILEKEKRWFLSQCWIFGGDLDEEAEEQQDFCTAGIILAKALVERAAMNGFEDTLPRIPLHEARQLMTRADFIRQHDHLNIVTIDSEAMVQADSVAMQNVFKDICSQKGFSEHLQATIDRLDELESLGRTKEIIMKNPRE</sequence>
<comment type="caution">
    <text evidence="3">The sequence shown here is derived from an EMBL/GenBank/DDBJ whole genome shotgun (WGS) entry which is preliminary data.</text>
</comment>
<name>A0AAE8N2N7_9PEZI</name>
<dbReference type="PANTHER" id="PTHR36168">
    <property type="entry name" value="CHROMOSOME 1, WHOLE GENOME SHOTGUN SEQUENCE"/>
    <property type="match status" value="1"/>
</dbReference>
<dbReference type="EMBL" id="ONZQ02000008">
    <property type="protein sequence ID" value="SPO03715.1"/>
    <property type="molecule type" value="Genomic_DNA"/>
</dbReference>
<organism evidence="3 4">
    <name type="scientific">Cephalotrichum gorgonifer</name>
    <dbReference type="NCBI Taxonomy" id="2041049"/>
    <lineage>
        <taxon>Eukaryota</taxon>
        <taxon>Fungi</taxon>
        <taxon>Dikarya</taxon>
        <taxon>Ascomycota</taxon>
        <taxon>Pezizomycotina</taxon>
        <taxon>Sordariomycetes</taxon>
        <taxon>Hypocreomycetidae</taxon>
        <taxon>Microascales</taxon>
        <taxon>Microascaceae</taxon>
        <taxon>Cephalotrichum</taxon>
    </lineage>
</organism>
<feature type="domain" description="Orc1-like AAA ATPase" evidence="1">
    <location>
        <begin position="86"/>
        <end position="224"/>
    </location>
</feature>
<keyword evidence="4" id="KW-1185">Reference proteome</keyword>
<evidence type="ECO:0000313" key="3">
    <source>
        <dbReference type="EMBL" id="SPO03715.1"/>
    </source>
</evidence>
<feature type="domain" description="AAA protein C-terminal winged helix" evidence="2">
    <location>
        <begin position="321"/>
        <end position="433"/>
    </location>
</feature>
<dbReference type="PANTHER" id="PTHR36168:SF4">
    <property type="entry name" value="ORC1-LIKE AAA ATPASE DOMAIN-CONTAINING PROTEIN"/>
    <property type="match status" value="1"/>
</dbReference>
<accession>A0AAE8N2N7</accession>
<protein>
    <recommendedName>
        <fullName evidence="5">Orc1-like AAA ATPase domain-containing protein</fullName>
    </recommendedName>
</protein>
<dbReference type="SUPFAM" id="SSF52540">
    <property type="entry name" value="P-loop containing nucleoside triphosphate hydrolases"/>
    <property type="match status" value="1"/>
</dbReference>
<dbReference type="Proteomes" id="UP001187682">
    <property type="component" value="Unassembled WGS sequence"/>
</dbReference>
<reference evidence="3" key="1">
    <citation type="submission" date="2018-03" db="EMBL/GenBank/DDBJ databases">
        <authorList>
            <person name="Guldener U."/>
        </authorList>
    </citation>
    <scope>NUCLEOTIDE SEQUENCE</scope>
</reference>
<dbReference type="AlphaFoldDB" id="A0AAE8N2N7"/>
<dbReference type="Pfam" id="PF24913">
    <property type="entry name" value="WHD_AAA_fung"/>
    <property type="match status" value="1"/>
</dbReference>
<evidence type="ECO:0000313" key="4">
    <source>
        <dbReference type="Proteomes" id="UP001187682"/>
    </source>
</evidence>
<dbReference type="Gene3D" id="3.40.50.300">
    <property type="entry name" value="P-loop containing nucleotide triphosphate hydrolases"/>
    <property type="match status" value="1"/>
</dbReference>